<gene>
    <name evidence="4" type="ORF">D0Y65_047218</name>
</gene>
<dbReference type="AlphaFoldDB" id="A0A445FMR8"/>
<feature type="compositionally biased region" description="Basic and acidic residues" evidence="1">
    <location>
        <begin position="742"/>
        <end position="768"/>
    </location>
</feature>
<dbReference type="Gene3D" id="1.50.10.10">
    <property type="match status" value="1"/>
</dbReference>
<keyword evidence="5" id="KW-1185">Reference proteome</keyword>
<dbReference type="Pfam" id="PF25378">
    <property type="entry name" value="PUA_NSUN2"/>
    <property type="match status" value="1"/>
</dbReference>
<dbReference type="PRINTS" id="PR01950">
    <property type="entry name" value="LANCSUPER"/>
</dbReference>
<evidence type="ECO:0000313" key="4">
    <source>
        <dbReference type="EMBL" id="RZB50187.1"/>
    </source>
</evidence>
<protein>
    <submittedName>
        <fullName evidence="4">LanC-like protein GCL1</fullName>
    </submittedName>
</protein>
<proteinExistence type="predicted"/>
<comment type="caution">
    <text evidence="4">The sequence shown here is derived from an EMBL/GenBank/DDBJ whole genome shotgun (WGS) entry which is preliminary data.</text>
</comment>
<dbReference type="InterPro" id="IPR029063">
    <property type="entry name" value="SAM-dependent_MTases_sf"/>
</dbReference>
<dbReference type="Pfam" id="PF25376">
    <property type="entry name" value="Pre-PUA_NSUN2"/>
    <property type="match status" value="1"/>
</dbReference>
<sequence>MGDLQKRDLFLGLFIEVAKERALPVGPEEGGFGMSYDLLYGRAGFLWGALFVNKHLGEDAVPKDILMLIIDAVLAGGRAGASDIKDCPLMYRWHGTRYLGAANGLAGILHVLLHFPLPSEDAEDVKGTLWYLMSKRFPHSGNYPSSEGNPRDKLVQWGHGATGMAITLSKAAEVFPNDRELRDAAIEAGEVVWKSGLVKKVGLADGVSGNAYAFLSLYRLTKESIYEERAKSFASFLYDNAKSLAAANGYSLFQGLAGTACLWFDLLAPDNSRSRESLSIKHVMSRNGYIDCLTHGKVEHDSYFWSLGGNNAFIAYDYELNYLNFLLSSERVLKESCVCDKGKWFVSCKDVPMSRRNVVFPSMFPNGGNYQDVVDTENPVMHEFTEEVSDFPLERFMRLLPHDQNTGAFFIAVLQKVSPLPDAQELQVNPLESTPEEISEANINDNGPNTDLKVSSATFEEVDFKAAQDPCNVENITKNTPGKRKLQIQGKWRGIDPVVFFKDEVVINSIKEFYAIDEQFPFNGHLVTRNSDTSHMKRIYYISKSVKDVLELNFSVGQQLKITSVGLKIFPLCICKGKAAYNIPPPYLRIAKSLWAMGYEVFIQIRLRLVWVKERQTSCEGRSAPCAFRITSEGLPLILPHISKQILSSSAIDFKHLLQYRAVKFADFVDAKFGERAANLMPGCCVVVLGRRGAAWPLQVDESTIAIGCWKGRASLTVMVGALECQELLERLIMRLEKVTEKDSSMHKNRPSDNKGDEAQESNGKNEDVEITGC</sequence>
<dbReference type="EMBL" id="QZWG01000018">
    <property type="protein sequence ID" value="RZB50187.1"/>
    <property type="molecule type" value="Genomic_DNA"/>
</dbReference>
<feature type="domain" description="RNA cytosine-C(5)-methyltransferase NSUN2-like pre-PUA" evidence="2">
    <location>
        <begin position="497"/>
        <end position="573"/>
    </location>
</feature>
<dbReference type="InterPro" id="IPR012341">
    <property type="entry name" value="6hp_glycosidase-like_sf"/>
</dbReference>
<dbReference type="PANTHER" id="PTHR12736">
    <property type="entry name" value="LANC-LIKE PROTEIN"/>
    <property type="match status" value="1"/>
</dbReference>
<organism evidence="4 5">
    <name type="scientific">Glycine soja</name>
    <name type="common">Wild soybean</name>
    <dbReference type="NCBI Taxonomy" id="3848"/>
    <lineage>
        <taxon>Eukaryota</taxon>
        <taxon>Viridiplantae</taxon>
        <taxon>Streptophyta</taxon>
        <taxon>Embryophyta</taxon>
        <taxon>Tracheophyta</taxon>
        <taxon>Spermatophyta</taxon>
        <taxon>Magnoliopsida</taxon>
        <taxon>eudicotyledons</taxon>
        <taxon>Gunneridae</taxon>
        <taxon>Pentapetalae</taxon>
        <taxon>rosids</taxon>
        <taxon>fabids</taxon>
        <taxon>Fabales</taxon>
        <taxon>Fabaceae</taxon>
        <taxon>Papilionoideae</taxon>
        <taxon>50 kb inversion clade</taxon>
        <taxon>NPAAA clade</taxon>
        <taxon>indigoferoid/millettioid clade</taxon>
        <taxon>Phaseoleae</taxon>
        <taxon>Glycine</taxon>
        <taxon>Glycine subgen. Soja</taxon>
    </lineage>
</organism>
<dbReference type="GO" id="GO:0005975">
    <property type="term" value="P:carbohydrate metabolic process"/>
    <property type="evidence" value="ECO:0007669"/>
    <property type="project" value="InterPro"/>
</dbReference>
<dbReference type="PANTHER" id="PTHR12736:SF25">
    <property type="entry name" value="LANC-LIKE PROTEIN GCL1"/>
    <property type="match status" value="1"/>
</dbReference>
<dbReference type="GO" id="GO:0031179">
    <property type="term" value="P:peptide modification"/>
    <property type="evidence" value="ECO:0007669"/>
    <property type="project" value="InterPro"/>
</dbReference>
<dbReference type="SUPFAM" id="SSF158745">
    <property type="entry name" value="LanC-like"/>
    <property type="match status" value="1"/>
</dbReference>
<dbReference type="Proteomes" id="UP000289340">
    <property type="component" value="Chromosome 18"/>
</dbReference>
<dbReference type="Pfam" id="PF05147">
    <property type="entry name" value="LANC_like"/>
    <property type="match status" value="1"/>
</dbReference>
<name>A0A445FMR8_GLYSO</name>
<dbReference type="InterPro" id="IPR057286">
    <property type="entry name" value="PUA_NSUN2"/>
</dbReference>
<dbReference type="GO" id="GO:0005886">
    <property type="term" value="C:plasma membrane"/>
    <property type="evidence" value="ECO:0007669"/>
    <property type="project" value="TreeGrafter"/>
</dbReference>
<dbReference type="CDD" id="cd04794">
    <property type="entry name" value="euk_LANCL"/>
    <property type="match status" value="1"/>
</dbReference>
<evidence type="ECO:0000256" key="1">
    <source>
        <dbReference type="SAM" id="MobiDB-lite"/>
    </source>
</evidence>
<accession>A0A445FMR8</accession>
<evidence type="ECO:0000313" key="5">
    <source>
        <dbReference type="Proteomes" id="UP000289340"/>
    </source>
</evidence>
<dbReference type="InterPro" id="IPR057285">
    <property type="entry name" value="Pre-PUA_NSUN2"/>
</dbReference>
<dbReference type="SMART" id="SM01260">
    <property type="entry name" value="LANC_like"/>
    <property type="match status" value="1"/>
</dbReference>
<evidence type="ECO:0000259" key="3">
    <source>
        <dbReference type="Pfam" id="PF25378"/>
    </source>
</evidence>
<dbReference type="InterPro" id="IPR007822">
    <property type="entry name" value="LANC-like"/>
</dbReference>
<feature type="region of interest" description="Disordered" evidence="1">
    <location>
        <begin position="742"/>
        <end position="774"/>
    </location>
</feature>
<reference evidence="4 5" key="1">
    <citation type="submission" date="2018-09" db="EMBL/GenBank/DDBJ databases">
        <title>A high-quality reference genome of wild soybean provides a powerful tool to mine soybean genomes.</title>
        <authorList>
            <person name="Xie M."/>
            <person name="Chung C.Y.L."/>
            <person name="Li M.-W."/>
            <person name="Wong F.-L."/>
            <person name="Chan T.-F."/>
            <person name="Lam H.-M."/>
        </authorList>
    </citation>
    <scope>NUCLEOTIDE SEQUENCE [LARGE SCALE GENOMIC DNA]</scope>
    <source>
        <strain evidence="5">cv. W05</strain>
        <tissue evidence="4">Hypocotyl of etiolated seedlings</tissue>
    </source>
</reference>
<evidence type="ECO:0000259" key="2">
    <source>
        <dbReference type="Pfam" id="PF25376"/>
    </source>
</evidence>
<feature type="domain" description="RNA cytosine-C(5)-methyltransferase NSUN2-like PUA" evidence="3">
    <location>
        <begin position="645"/>
        <end position="732"/>
    </location>
</feature>
<dbReference type="Gene3D" id="3.40.50.150">
    <property type="entry name" value="Vaccinia Virus protein VP39"/>
    <property type="match status" value="1"/>
</dbReference>